<sequence>METPFLGNTFHIIFGCILMAISLIFLGFIINKLFLRKKRKKNHHNHVFLKDHKNSQDPD</sequence>
<evidence type="ECO:0000313" key="2">
    <source>
        <dbReference type="EMBL" id="PWA04393.1"/>
    </source>
</evidence>
<evidence type="ECO:0000313" key="3">
    <source>
        <dbReference type="Proteomes" id="UP000245449"/>
    </source>
</evidence>
<dbReference type="EMBL" id="QCZI01000015">
    <property type="protein sequence ID" value="PWA04393.1"/>
    <property type="molecule type" value="Genomic_DNA"/>
</dbReference>
<evidence type="ECO:0000256" key="1">
    <source>
        <dbReference type="SAM" id="Phobius"/>
    </source>
</evidence>
<keyword evidence="3" id="KW-1185">Reference proteome</keyword>
<organism evidence="2 3">
    <name type="scientific">Flavobacterium psychrotolerans</name>
    <dbReference type="NCBI Taxonomy" id="2169410"/>
    <lineage>
        <taxon>Bacteria</taxon>
        <taxon>Pseudomonadati</taxon>
        <taxon>Bacteroidota</taxon>
        <taxon>Flavobacteriia</taxon>
        <taxon>Flavobacteriales</taxon>
        <taxon>Flavobacteriaceae</taxon>
        <taxon>Flavobacterium</taxon>
    </lineage>
</organism>
<feature type="transmembrane region" description="Helical" evidence="1">
    <location>
        <begin position="12"/>
        <end position="35"/>
    </location>
</feature>
<accession>A0A2U1JHP8</accession>
<dbReference type="Proteomes" id="UP000245449">
    <property type="component" value="Unassembled WGS sequence"/>
</dbReference>
<keyword evidence="1" id="KW-0472">Membrane</keyword>
<dbReference type="AlphaFoldDB" id="A0A2U1JHP8"/>
<gene>
    <name evidence="2" type="ORF">DB895_11620</name>
</gene>
<reference evidence="2 3" key="1">
    <citation type="submission" date="2018-04" db="EMBL/GenBank/DDBJ databases">
        <title>Flavobacterium sp. nov., isolated from glacier ice.</title>
        <authorList>
            <person name="Liu Q."/>
            <person name="Xin Y.-H."/>
        </authorList>
    </citation>
    <scope>NUCLEOTIDE SEQUENCE [LARGE SCALE GENOMIC DNA]</scope>
    <source>
        <strain evidence="2 3">RB1R5</strain>
    </source>
</reference>
<keyword evidence="1" id="KW-1133">Transmembrane helix</keyword>
<protein>
    <submittedName>
        <fullName evidence="2">Uncharacterized protein</fullName>
    </submittedName>
</protein>
<keyword evidence="1" id="KW-0812">Transmembrane</keyword>
<name>A0A2U1JHP8_9FLAO</name>
<proteinExistence type="predicted"/>
<comment type="caution">
    <text evidence="2">The sequence shown here is derived from an EMBL/GenBank/DDBJ whole genome shotgun (WGS) entry which is preliminary data.</text>
</comment>